<accession>A0A9X2G530</accession>
<dbReference type="AlphaFoldDB" id="A0A9X2G530"/>
<comment type="caution">
    <text evidence="2">The sequence shown here is derived from an EMBL/GenBank/DDBJ whole genome shotgun (WGS) entry which is preliminary data.</text>
</comment>
<sequence>MHRPAALPHNGCVPFRPAAARPLAACAALAVLLTVSGCDLVEEVRREREAAATPSAPPAAQQSSAPGATAPAADGPRAERHTTTLTTGGASLEIAAPAAAVVTADGAAGLQTVTLDLAPGDVADLTLTSPGALDVDSDGSVTVLDGAGTPVAAFAPPAAPPGTAATAPRLEVTDVDATHARLEVDDRVRPGQGNGGGSGTGPVRYTVAVGDQAIEGMSWGNQEGGRSLALDPADWARVAGEAGLDLIRTQLLAAEPEADSATMDHQLVCHAVGAVDKATWNLEPWRPDVGLILTATAHCNPV</sequence>
<gene>
    <name evidence="2" type="ORF">APR03_000770</name>
</gene>
<evidence type="ECO:0000313" key="3">
    <source>
        <dbReference type="Proteomes" id="UP001139493"/>
    </source>
</evidence>
<dbReference type="Proteomes" id="UP001139493">
    <property type="component" value="Unassembled WGS sequence"/>
</dbReference>
<evidence type="ECO:0008006" key="4">
    <source>
        <dbReference type="Google" id="ProtNLM"/>
    </source>
</evidence>
<evidence type="ECO:0000313" key="2">
    <source>
        <dbReference type="EMBL" id="MCP2263439.1"/>
    </source>
</evidence>
<reference evidence="2" key="1">
    <citation type="submission" date="2022-06" db="EMBL/GenBank/DDBJ databases">
        <title>Genomic Encyclopedia of Archaeal and Bacterial Type Strains, Phase II (KMG-II): from individual species to whole genera.</title>
        <authorList>
            <person name="Goeker M."/>
        </authorList>
    </citation>
    <scope>NUCLEOTIDE SEQUENCE</scope>
    <source>
        <strain evidence="2">DSM 26652</strain>
    </source>
</reference>
<dbReference type="InterPro" id="IPR019719">
    <property type="entry name" value="DUF2599"/>
</dbReference>
<dbReference type="EMBL" id="JAMTCS010000002">
    <property type="protein sequence ID" value="MCP2263439.1"/>
    <property type="molecule type" value="Genomic_DNA"/>
</dbReference>
<proteinExistence type="predicted"/>
<evidence type="ECO:0000256" key="1">
    <source>
        <dbReference type="SAM" id="MobiDB-lite"/>
    </source>
</evidence>
<feature type="compositionally biased region" description="Low complexity" evidence="1">
    <location>
        <begin position="51"/>
        <end position="75"/>
    </location>
</feature>
<name>A0A9X2G530_9MICO</name>
<dbReference type="Pfam" id="PF10783">
    <property type="entry name" value="DUF2599"/>
    <property type="match status" value="1"/>
</dbReference>
<protein>
    <recommendedName>
        <fullName evidence="4">DUF2599 domain-containing protein</fullName>
    </recommendedName>
</protein>
<feature type="region of interest" description="Disordered" evidence="1">
    <location>
        <begin position="49"/>
        <end position="84"/>
    </location>
</feature>
<keyword evidence="3" id="KW-1185">Reference proteome</keyword>
<organism evidence="2 3">
    <name type="scientific">Promicromonospora thailandica</name>
    <dbReference type="NCBI Taxonomy" id="765201"/>
    <lineage>
        <taxon>Bacteria</taxon>
        <taxon>Bacillati</taxon>
        <taxon>Actinomycetota</taxon>
        <taxon>Actinomycetes</taxon>
        <taxon>Micrococcales</taxon>
        <taxon>Promicromonosporaceae</taxon>
        <taxon>Promicromonospora</taxon>
    </lineage>
</organism>